<evidence type="ECO:0000256" key="9">
    <source>
        <dbReference type="ARBA" id="ARBA00023139"/>
    </source>
</evidence>
<keyword evidence="4 12" id="KW-0812">Transmembrane</keyword>
<evidence type="ECO:0000256" key="2">
    <source>
        <dbReference type="ARBA" id="ARBA00022448"/>
    </source>
</evidence>
<feature type="signal peptide" evidence="14">
    <location>
        <begin position="1"/>
        <end position="24"/>
    </location>
</feature>
<dbReference type="Pfam" id="PF02096">
    <property type="entry name" value="60KD_IMP"/>
    <property type="match status" value="1"/>
</dbReference>
<dbReference type="InterPro" id="IPR023060">
    <property type="entry name" value="YidC/YidC1/YidC2_Firmicutes"/>
</dbReference>
<comment type="similarity">
    <text evidence="12">Belongs to the OXA1/ALB3/YidC family. Type 2 subfamily.</text>
</comment>
<dbReference type="PRINTS" id="PR00701">
    <property type="entry name" value="60KDINNERMP"/>
</dbReference>
<dbReference type="OrthoDB" id="9780552at2"/>
<comment type="caution">
    <text evidence="16">The sequence shown here is derived from an EMBL/GenBank/DDBJ whole genome shotgun (WGS) entry which is preliminary data.</text>
</comment>
<dbReference type="AlphaFoldDB" id="A0A430AIZ4"/>
<feature type="compositionally biased region" description="Low complexity" evidence="13">
    <location>
        <begin position="274"/>
        <end position="287"/>
    </location>
</feature>
<name>A0A430AIZ4_9ENTE</name>
<evidence type="ECO:0000256" key="12">
    <source>
        <dbReference type="HAMAP-Rule" id="MF_01811"/>
    </source>
</evidence>
<dbReference type="PANTHER" id="PTHR12428">
    <property type="entry name" value="OXA1"/>
    <property type="match status" value="1"/>
</dbReference>
<evidence type="ECO:0000256" key="6">
    <source>
        <dbReference type="ARBA" id="ARBA00022927"/>
    </source>
</evidence>
<reference evidence="16 17" key="1">
    <citation type="submission" date="2017-05" db="EMBL/GenBank/DDBJ databases">
        <title>Vagococcus spp. assemblies.</title>
        <authorList>
            <person name="Gulvik C.A."/>
        </authorList>
    </citation>
    <scope>NUCLEOTIDE SEQUENCE [LARGE SCALE GENOMIC DNA]</scope>
    <source>
        <strain evidence="16 17">DSM 24756</strain>
    </source>
</reference>
<dbReference type="InterPro" id="IPR028055">
    <property type="entry name" value="YidC/Oxa/ALB_C"/>
</dbReference>
<evidence type="ECO:0000256" key="11">
    <source>
        <dbReference type="ARBA" id="ARBA00023288"/>
    </source>
</evidence>
<dbReference type="GO" id="GO:0032977">
    <property type="term" value="F:membrane insertase activity"/>
    <property type="evidence" value="ECO:0007669"/>
    <property type="project" value="InterPro"/>
</dbReference>
<feature type="transmembrane region" description="Helical" evidence="12">
    <location>
        <begin position="211"/>
        <end position="230"/>
    </location>
</feature>
<feature type="transmembrane region" description="Helical" evidence="12">
    <location>
        <begin position="182"/>
        <end position="204"/>
    </location>
</feature>
<dbReference type="PROSITE" id="PS51257">
    <property type="entry name" value="PROKAR_LIPOPROTEIN"/>
    <property type="match status" value="1"/>
</dbReference>
<evidence type="ECO:0000256" key="14">
    <source>
        <dbReference type="SAM" id="SignalP"/>
    </source>
</evidence>
<evidence type="ECO:0000256" key="4">
    <source>
        <dbReference type="ARBA" id="ARBA00022692"/>
    </source>
</evidence>
<evidence type="ECO:0000256" key="7">
    <source>
        <dbReference type="ARBA" id="ARBA00022989"/>
    </source>
</evidence>
<protein>
    <recommendedName>
        <fullName evidence="12">Membrane protein insertase YidC</fullName>
    </recommendedName>
    <alternativeName>
        <fullName evidence="12">Foldase YidC</fullName>
    </alternativeName>
    <alternativeName>
        <fullName evidence="12">Membrane integrase YidC</fullName>
    </alternativeName>
    <alternativeName>
        <fullName evidence="12">Membrane protein YidC</fullName>
    </alternativeName>
</protein>
<feature type="domain" description="Membrane insertase YidC/Oxa/ALB C-terminal" evidence="15">
    <location>
        <begin position="65"/>
        <end position="253"/>
    </location>
</feature>
<keyword evidence="10 12" id="KW-0143">Chaperone</keyword>
<dbReference type="NCBIfam" id="TIGR03592">
    <property type="entry name" value="yidC_oxa1_cterm"/>
    <property type="match status" value="1"/>
</dbReference>
<dbReference type="GO" id="GO:0051205">
    <property type="term" value="P:protein insertion into membrane"/>
    <property type="evidence" value="ECO:0007669"/>
    <property type="project" value="TreeGrafter"/>
</dbReference>
<feature type="transmembrane region" description="Helical" evidence="12">
    <location>
        <begin position="137"/>
        <end position="162"/>
    </location>
</feature>
<dbReference type="PANTHER" id="PTHR12428:SF65">
    <property type="entry name" value="CYTOCHROME C OXIDASE ASSEMBLY PROTEIN COX18, MITOCHONDRIAL"/>
    <property type="match status" value="1"/>
</dbReference>
<evidence type="ECO:0000313" key="16">
    <source>
        <dbReference type="EMBL" id="RSU07954.1"/>
    </source>
</evidence>
<dbReference type="GO" id="GO:0005886">
    <property type="term" value="C:plasma membrane"/>
    <property type="evidence" value="ECO:0007669"/>
    <property type="project" value="UniProtKB-SubCell"/>
</dbReference>
<dbReference type="RefSeq" id="WP_126822079.1">
    <property type="nucleotide sequence ID" value="NZ_JBHLWU010000001.1"/>
</dbReference>
<keyword evidence="2 12" id="KW-0813">Transport</keyword>
<keyword evidence="8 12" id="KW-0472">Membrane</keyword>
<keyword evidence="17" id="KW-1185">Reference proteome</keyword>
<accession>A0A430AIZ4</accession>
<dbReference type="CDD" id="cd20070">
    <property type="entry name" value="5TM_YidC_Alb3"/>
    <property type="match status" value="1"/>
</dbReference>
<feature type="chain" id="PRO_5038808430" description="Membrane protein insertase YidC" evidence="14">
    <location>
        <begin position="25"/>
        <end position="309"/>
    </location>
</feature>
<keyword evidence="6 12" id="KW-0653">Protein transport</keyword>
<evidence type="ECO:0000256" key="3">
    <source>
        <dbReference type="ARBA" id="ARBA00022475"/>
    </source>
</evidence>
<dbReference type="EMBL" id="NGJZ01000001">
    <property type="protein sequence ID" value="RSU07954.1"/>
    <property type="molecule type" value="Genomic_DNA"/>
</dbReference>
<gene>
    <name evidence="12" type="primary">yidC</name>
    <name evidence="16" type="ORF">CBF30_01560</name>
</gene>
<keyword evidence="11 12" id="KW-0449">Lipoprotein</keyword>
<dbReference type="InterPro" id="IPR047196">
    <property type="entry name" value="YidC_ALB_C"/>
</dbReference>
<evidence type="ECO:0000256" key="13">
    <source>
        <dbReference type="SAM" id="MobiDB-lite"/>
    </source>
</evidence>
<evidence type="ECO:0000256" key="5">
    <source>
        <dbReference type="ARBA" id="ARBA00022729"/>
    </source>
</evidence>
<organism evidence="16 17">
    <name type="scientific">Vagococcus entomophilus</name>
    <dbReference type="NCBI Taxonomy" id="1160095"/>
    <lineage>
        <taxon>Bacteria</taxon>
        <taxon>Bacillati</taxon>
        <taxon>Bacillota</taxon>
        <taxon>Bacilli</taxon>
        <taxon>Lactobacillales</taxon>
        <taxon>Enterococcaceae</taxon>
        <taxon>Vagococcus</taxon>
    </lineage>
</organism>
<feature type="compositionally biased region" description="Polar residues" evidence="13">
    <location>
        <begin position="288"/>
        <end position="303"/>
    </location>
</feature>
<evidence type="ECO:0000256" key="1">
    <source>
        <dbReference type="ARBA" id="ARBA00004651"/>
    </source>
</evidence>
<comment type="function">
    <text evidence="12">Required for the insertion and/or proper folding and/or complex formation of integral membrane proteins into the membrane. Involved in integration of membrane proteins that insert both dependently and independently of the Sec translocase complex, as well as at least some lipoproteins.</text>
</comment>
<keyword evidence="9" id="KW-0564">Palmitate</keyword>
<keyword evidence="3 12" id="KW-1003">Cell membrane</keyword>
<keyword evidence="7 12" id="KW-1133">Transmembrane helix</keyword>
<dbReference type="InterPro" id="IPR001708">
    <property type="entry name" value="YidC/ALB3/OXA1/COX18"/>
</dbReference>
<evidence type="ECO:0000259" key="15">
    <source>
        <dbReference type="Pfam" id="PF02096"/>
    </source>
</evidence>
<dbReference type="Proteomes" id="UP000288669">
    <property type="component" value="Unassembled WGS sequence"/>
</dbReference>
<dbReference type="GO" id="GO:0015031">
    <property type="term" value="P:protein transport"/>
    <property type="evidence" value="ECO:0007669"/>
    <property type="project" value="UniProtKB-KW"/>
</dbReference>
<sequence length="309" mass="34359">MKNVKKWFLASGLFGLLLTLSGCVDTYKSGSKIGQPTGNGWVYNLLVKPMGNAITYLVHNFDWSYGVAIIVLTIIVRIIIMPLGLYQSRKTMQQTERTTYLKPQIDVIQAKVKQAQTQEEKIAANGELQAFYKENNLSMFGGMGCLPLLIQMPIFTALFYAAKFTPGINGSMFLGFNLGKSSIVFVVLAGVSYLIQGLAGMIGVPEEQRKMMRSMVIFSPLMIVFISLSSPAGVTLYWIVGGIFSTLQTLITNLYHKPKIRAAIEEEFKKNPPKVVKPSVVNPIKPKQNPTMTNQSKRNSGKQPQRKKH</sequence>
<evidence type="ECO:0000256" key="8">
    <source>
        <dbReference type="ARBA" id="ARBA00023136"/>
    </source>
</evidence>
<feature type="region of interest" description="Disordered" evidence="13">
    <location>
        <begin position="274"/>
        <end position="309"/>
    </location>
</feature>
<keyword evidence="5 12" id="KW-0732">Signal</keyword>
<comment type="subcellular location">
    <subcellularLocation>
        <location evidence="1 12">Cell membrane</location>
        <topology evidence="1 12">Multi-pass membrane protein</topology>
    </subcellularLocation>
</comment>
<feature type="transmembrane region" description="Helical" evidence="12">
    <location>
        <begin position="63"/>
        <end position="86"/>
    </location>
</feature>
<dbReference type="HAMAP" id="MF_01811">
    <property type="entry name" value="YidC_type2"/>
    <property type="match status" value="1"/>
</dbReference>
<evidence type="ECO:0000313" key="17">
    <source>
        <dbReference type="Proteomes" id="UP000288669"/>
    </source>
</evidence>
<proteinExistence type="inferred from homology"/>
<evidence type="ECO:0000256" key="10">
    <source>
        <dbReference type="ARBA" id="ARBA00023186"/>
    </source>
</evidence>